<proteinExistence type="predicted"/>
<sequence length="47" mass="5506">MHQTLRGYCLVDGIEKPVRAIEENYFEKAKNTIIEFEILQGKRTIPI</sequence>
<evidence type="ECO:0000313" key="1">
    <source>
        <dbReference type="EMBL" id="UOQ95651.1"/>
    </source>
</evidence>
<organism evidence="1 2">
    <name type="scientific">Halobacillus shinanisalinarum</name>
    <dbReference type="NCBI Taxonomy" id="2932258"/>
    <lineage>
        <taxon>Bacteria</taxon>
        <taxon>Bacillati</taxon>
        <taxon>Bacillota</taxon>
        <taxon>Bacilli</taxon>
        <taxon>Bacillales</taxon>
        <taxon>Bacillaceae</taxon>
        <taxon>Halobacillus</taxon>
    </lineage>
</organism>
<dbReference type="Proteomes" id="UP000831880">
    <property type="component" value="Chromosome"/>
</dbReference>
<gene>
    <name evidence="1" type="ORF">MUO14_09445</name>
</gene>
<protein>
    <submittedName>
        <fullName evidence="1">Uncharacterized protein</fullName>
    </submittedName>
</protein>
<name>A0ABY4H5A2_9BACI</name>
<accession>A0ABY4H5A2</accession>
<evidence type="ECO:0000313" key="2">
    <source>
        <dbReference type="Proteomes" id="UP000831880"/>
    </source>
</evidence>
<dbReference type="EMBL" id="CP095074">
    <property type="protein sequence ID" value="UOQ95651.1"/>
    <property type="molecule type" value="Genomic_DNA"/>
</dbReference>
<reference evidence="1 2" key="1">
    <citation type="submission" date="2022-04" db="EMBL/GenBank/DDBJ databases">
        <title>Halobacillus sp. isolated from saltern.</title>
        <authorList>
            <person name="Won M."/>
            <person name="Lee C.-M."/>
            <person name="Woen H.-Y."/>
            <person name="Kwon S.-W."/>
        </authorList>
    </citation>
    <scope>NUCLEOTIDE SEQUENCE [LARGE SCALE GENOMIC DNA]</scope>
    <source>
        <strain evidence="1 2">SSTM10-2</strain>
    </source>
</reference>
<keyword evidence="2" id="KW-1185">Reference proteome</keyword>